<accession>A0A975DK73</accession>
<geneLocation type="plasmid" evidence="3 4">
    <name>unnamed5</name>
</geneLocation>
<keyword evidence="4" id="KW-1185">Reference proteome</keyword>
<evidence type="ECO:0000313" key="3">
    <source>
        <dbReference type="EMBL" id="QTH73333.1"/>
    </source>
</evidence>
<feature type="transmembrane region" description="Helical" evidence="1">
    <location>
        <begin position="104"/>
        <end position="122"/>
    </location>
</feature>
<dbReference type="Pfam" id="PF22564">
    <property type="entry name" value="HAAS"/>
    <property type="match status" value="1"/>
</dbReference>
<sequence length="290" mass="32792">MNKSYEDIQRYLKELQNALQGQSAGLVQDALYDVENHFLEVLANDKDASMATLIDAFGYPKEIAAQYIQLEEDSKRYLHGSESNKPIFNGFFESLTCFKDYKSLIYFFISLPLSVVYFGWVMLFGVPAFILSLVVVGLPFLALFLKTQNYLALIEGQLINALLGVRMPRRPGRITLSDSSKSFSWQGMRETLKSPHCWRVVLYSVLHLPLSATYFFAACVLFVGSLALMITPLVDPIIHAFVPNVTIDINWYWFPVTTVVGAIGVTLSMHITRLLVTLHSSIANYLLIQR</sequence>
<keyword evidence="1" id="KW-1133">Transmembrane helix</keyword>
<keyword evidence="3" id="KW-0614">Plasmid</keyword>
<dbReference type="RefSeq" id="WP_208844952.1">
    <property type="nucleotide sequence ID" value="NZ_CP072135.1"/>
</dbReference>
<feature type="domain" description="Putative sensor" evidence="2">
    <location>
        <begin position="106"/>
        <end position="287"/>
    </location>
</feature>
<name>A0A975DK73_9GAMM</name>
<dbReference type="EMBL" id="CP072135">
    <property type="protein sequence ID" value="QTH73333.1"/>
    <property type="molecule type" value="Genomic_DNA"/>
</dbReference>
<evidence type="ECO:0000256" key="1">
    <source>
        <dbReference type="SAM" id="Phobius"/>
    </source>
</evidence>
<protein>
    <submittedName>
        <fullName evidence="3">Sensor domain-containing protein</fullName>
    </submittedName>
</protein>
<dbReference type="KEGG" id="pxi:J5O05_21445"/>
<dbReference type="Proteomes" id="UP000664904">
    <property type="component" value="Plasmid unnamed5"/>
</dbReference>
<keyword evidence="1" id="KW-0812">Transmembrane</keyword>
<keyword evidence="1" id="KW-0472">Membrane</keyword>
<feature type="transmembrane region" description="Helical" evidence="1">
    <location>
        <begin position="128"/>
        <end position="145"/>
    </location>
</feature>
<organism evidence="3 4">
    <name type="scientific">Pseudoalteromonas xiamenensis</name>
    <dbReference type="NCBI Taxonomy" id="882626"/>
    <lineage>
        <taxon>Bacteria</taxon>
        <taxon>Pseudomonadati</taxon>
        <taxon>Pseudomonadota</taxon>
        <taxon>Gammaproteobacteria</taxon>
        <taxon>Alteromonadales</taxon>
        <taxon>Pseudoalteromonadaceae</taxon>
        <taxon>Pseudoalteromonas</taxon>
    </lineage>
</organism>
<feature type="transmembrane region" description="Helical" evidence="1">
    <location>
        <begin position="251"/>
        <end position="271"/>
    </location>
</feature>
<proteinExistence type="predicted"/>
<dbReference type="InterPro" id="IPR025828">
    <property type="entry name" value="Put_sensor_dom"/>
</dbReference>
<reference evidence="3" key="1">
    <citation type="submission" date="2021-03" db="EMBL/GenBank/DDBJ databases">
        <title>Complete Genome of Pseudoalteromonas xiamenensis STKMTI.2, a new potential marine bacterium producing anti-Vibrio compounds.</title>
        <authorList>
            <person name="Handayani D.P."/>
            <person name="Isnansetyo A."/>
            <person name="Istiqomah I."/>
            <person name="Jumina J."/>
        </authorList>
    </citation>
    <scope>NUCLEOTIDE SEQUENCE</scope>
    <source>
        <strain evidence="3">STKMTI.2</strain>
        <plasmid evidence="3">unnamed5</plasmid>
    </source>
</reference>
<dbReference type="AlphaFoldDB" id="A0A975DK73"/>
<dbReference type="Pfam" id="PF13796">
    <property type="entry name" value="Sensor"/>
    <property type="match status" value="1"/>
</dbReference>
<feature type="transmembrane region" description="Helical" evidence="1">
    <location>
        <begin position="200"/>
        <end position="231"/>
    </location>
</feature>
<gene>
    <name evidence="3" type="ORF">J5O05_21445</name>
</gene>
<evidence type="ECO:0000313" key="4">
    <source>
        <dbReference type="Proteomes" id="UP000664904"/>
    </source>
</evidence>
<evidence type="ECO:0000259" key="2">
    <source>
        <dbReference type="Pfam" id="PF13796"/>
    </source>
</evidence>